<feature type="compositionally biased region" description="Polar residues" evidence="1">
    <location>
        <begin position="111"/>
        <end position="124"/>
    </location>
</feature>
<feature type="compositionally biased region" description="Basic residues" evidence="1">
    <location>
        <begin position="1"/>
        <end position="13"/>
    </location>
</feature>
<name>A0A2T2NZM6_CORCC</name>
<sequence>MPRRKSTRAKRKPSSSPSRSSDSPNLIPNSRKRRSARLAEKPVTILREEHGSAEWVSIYAEDDHNFGTEKPSHIPEDHNDSLYTPSPTNLTQISPFTTTGSQISVAELSVSNSVTRSWRSTNENPSKRSKNATSSKNTKDVKKPNGSKRYKIPDLISSELLKAAEPYVKPGNRPSPDYLKPPILEKERLKVDELSVWLYAEDGASNIWASALSSTRFGGPRKYPPFRELHRLTSPPDTDGSDWAENIRWAKEQYKLFGSDTWTEYDYHLEQITEHRREVKWVSEQAIQYA</sequence>
<evidence type="ECO:0000313" key="2">
    <source>
        <dbReference type="EMBL" id="PSN70871.1"/>
    </source>
</evidence>
<organism evidence="2 3">
    <name type="scientific">Corynespora cassiicola Philippines</name>
    <dbReference type="NCBI Taxonomy" id="1448308"/>
    <lineage>
        <taxon>Eukaryota</taxon>
        <taxon>Fungi</taxon>
        <taxon>Dikarya</taxon>
        <taxon>Ascomycota</taxon>
        <taxon>Pezizomycotina</taxon>
        <taxon>Dothideomycetes</taxon>
        <taxon>Pleosporomycetidae</taxon>
        <taxon>Pleosporales</taxon>
        <taxon>Corynesporascaceae</taxon>
        <taxon>Corynespora</taxon>
    </lineage>
</organism>
<keyword evidence="3" id="KW-1185">Reference proteome</keyword>
<evidence type="ECO:0000256" key="1">
    <source>
        <dbReference type="SAM" id="MobiDB-lite"/>
    </source>
</evidence>
<accession>A0A2T2NZM6</accession>
<proteinExistence type="predicted"/>
<dbReference type="AlphaFoldDB" id="A0A2T2NZM6"/>
<feature type="region of interest" description="Disordered" evidence="1">
    <location>
        <begin position="1"/>
        <end position="45"/>
    </location>
</feature>
<feature type="compositionally biased region" description="Low complexity" evidence="1">
    <location>
        <begin position="14"/>
        <end position="24"/>
    </location>
</feature>
<feature type="compositionally biased region" description="Polar residues" evidence="1">
    <location>
        <begin position="81"/>
        <end position="95"/>
    </location>
</feature>
<dbReference type="Proteomes" id="UP000240883">
    <property type="component" value="Unassembled WGS sequence"/>
</dbReference>
<reference evidence="2 3" key="1">
    <citation type="journal article" date="2018" name="Front. Microbiol.">
        <title>Genome-Wide Analysis of Corynespora cassiicola Leaf Fall Disease Putative Effectors.</title>
        <authorList>
            <person name="Lopez D."/>
            <person name="Ribeiro S."/>
            <person name="Label P."/>
            <person name="Fumanal B."/>
            <person name="Venisse J.S."/>
            <person name="Kohler A."/>
            <person name="de Oliveira R.R."/>
            <person name="Labutti K."/>
            <person name="Lipzen A."/>
            <person name="Lail K."/>
            <person name="Bauer D."/>
            <person name="Ohm R.A."/>
            <person name="Barry K.W."/>
            <person name="Spatafora J."/>
            <person name="Grigoriev I.V."/>
            <person name="Martin F.M."/>
            <person name="Pujade-Renaud V."/>
        </authorList>
    </citation>
    <scope>NUCLEOTIDE SEQUENCE [LARGE SCALE GENOMIC DNA]</scope>
    <source>
        <strain evidence="2 3">Philippines</strain>
    </source>
</reference>
<dbReference type="EMBL" id="KZ678131">
    <property type="protein sequence ID" value="PSN70871.1"/>
    <property type="molecule type" value="Genomic_DNA"/>
</dbReference>
<dbReference type="OrthoDB" id="3675232at2759"/>
<gene>
    <name evidence="2" type="ORF">BS50DRAFT_584447</name>
</gene>
<protein>
    <submittedName>
        <fullName evidence="2">Uncharacterized protein</fullName>
    </submittedName>
</protein>
<feature type="region of interest" description="Disordered" evidence="1">
    <location>
        <begin position="111"/>
        <end position="150"/>
    </location>
</feature>
<evidence type="ECO:0000313" key="3">
    <source>
        <dbReference type="Proteomes" id="UP000240883"/>
    </source>
</evidence>
<feature type="region of interest" description="Disordered" evidence="1">
    <location>
        <begin position="64"/>
        <end position="95"/>
    </location>
</feature>
<feature type="compositionally biased region" description="Basic and acidic residues" evidence="1">
    <location>
        <begin position="64"/>
        <end position="80"/>
    </location>
</feature>